<evidence type="ECO:0000256" key="8">
    <source>
        <dbReference type="ARBA" id="ARBA00048679"/>
    </source>
</evidence>
<dbReference type="InterPro" id="IPR000719">
    <property type="entry name" value="Prot_kinase_dom"/>
</dbReference>
<evidence type="ECO:0000313" key="11">
    <source>
        <dbReference type="Proteomes" id="UP000554482"/>
    </source>
</evidence>
<keyword evidence="3" id="KW-0808">Transferase</keyword>
<keyword evidence="4" id="KW-0547">Nucleotide-binding</keyword>
<evidence type="ECO:0000259" key="9">
    <source>
        <dbReference type="PROSITE" id="PS50011"/>
    </source>
</evidence>
<dbReference type="AlphaFoldDB" id="A0A7J6V1B8"/>
<dbReference type="Proteomes" id="UP000554482">
    <property type="component" value="Unassembled WGS sequence"/>
</dbReference>
<evidence type="ECO:0000256" key="4">
    <source>
        <dbReference type="ARBA" id="ARBA00022741"/>
    </source>
</evidence>
<comment type="caution">
    <text evidence="10">The sequence shown here is derived from an EMBL/GenBank/DDBJ whole genome shotgun (WGS) entry which is preliminary data.</text>
</comment>
<protein>
    <recommendedName>
        <fullName evidence="1">non-specific serine/threonine protein kinase</fullName>
        <ecNumber evidence="1">2.7.11.1</ecNumber>
    </recommendedName>
</protein>
<dbReference type="InterPro" id="IPR051420">
    <property type="entry name" value="Ser_Thr_Kinases_DiverseReg"/>
</dbReference>
<keyword evidence="11" id="KW-1185">Reference proteome</keyword>
<feature type="domain" description="Protein kinase" evidence="9">
    <location>
        <begin position="1"/>
        <end position="179"/>
    </location>
</feature>
<comment type="catalytic activity">
    <reaction evidence="7">
        <text>L-threonyl-[protein] + ATP = O-phospho-L-threonyl-[protein] + ADP + H(+)</text>
        <dbReference type="Rhea" id="RHEA:46608"/>
        <dbReference type="Rhea" id="RHEA-COMP:11060"/>
        <dbReference type="Rhea" id="RHEA-COMP:11605"/>
        <dbReference type="ChEBI" id="CHEBI:15378"/>
        <dbReference type="ChEBI" id="CHEBI:30013"/>
        <dbReference type="ChEBI" id="CHEBI:30616"/>
        <dbReference type="ChEBI" id="CHEBI:61977"/>
        <dbReference type="ChEBI" id="CHEBI:456216"/>
        <dbReference type="EC" id="2.7.11.1"/>
    </reaction>
</comment>
<reference evidence="10 11" key="1">
    <citation type="submission" date="2020-06" db="EMBL/GenBank/DDBJ databases">
        <title>Transcriptomic and genomic resources for Thalictrum thalictroides and T. hernandezii: Facilitating candidate gene discovery in an emerging model plant lineage.</title>
        <authorList>
            <person name="Arias T."/>
            <person name="Riano-Pachon D.M."/>
            <person name="Di Stilio V.S."/>
        </authorList>
    </citation>
    <scope>NUCLEOTIDE SEQUENCE [LARGE SCALE GENOMIC DNA]</scope>
    <source>
        <strain evidence="11">cv. WT478/WT964</strain>
        <tissue evidence="10">Leaves</tissue>
    </source>
</reference>
<dbReference type="PANTHER" id="PTHR48005">
    <property type="entry name" value="LEUCINE RICH REPEAT KINASE 2"/>
    <property type="match status" value="1"/>
</dbReference>
<accession>A0A7J6V1B8</accession>
<gene>
    <name evidence="10" type="ORF">FRX31_031627</name>
</gene>
<dbReference type="PROSITE" id="PS50011">
    <property type="entry name" value="PROTEIN_KINASE_DOM"/>
    <property type="match status" value="1"/>
</dbReference>
<dbReference type="Gene3D" id="1.10.510.10">
    <property type="entry name" value="Transferase(Phosphotransferase) domain 1"/>
    <property type="match status" value="1"/>
</dbReference>
<dbReference type="InterPro" id="IPR011009">
    <property type="entry name" value="Kinase-like_dom_sf"/>
</dbReference>
<dbReference type="OrthoDB" id="676979at2759"/>
<dbReference type="InterPro" id="IPR001245">
    <property type="entry name" value="Ser-Thr/Tyr_kinase_cat_dom"/>
</dbReference>
<dbReference type="GO" id="GO:0004674">
    <property type="term" value="F:protein serine/threonine kinase activity"/>
    <property type="evidence" value="ECO:0007669"/>
    <property type="project" value="UniProtKB-KW"/>
</dbReference>
<dbReference type="Pfam" id="PF07714">
    <property type="entry name" value="PK_Tyr_Ser-Thr"/>
    <property type="match status" value="1"/>
</dbReference>
<dbReference type="EMBL" id="JABWDY010039612">
    <property type="protein sequence ID" value="KAF5178779.1"/>
    <property type="molecule type" value="Genomic_DNA"/>
</dbReference>
<sequence length="179" mass="20478">METPAICTILGYFETQRLWNFQEQGMQCEENGTWGERCSLVLEWGLAGKEGFQGGLLIESVWISLAYPNSSNWTTPAGTYGYLAPELAYTMRLTEKCDVYSFGVLALEVIMGNHPDNRLQPPIMEIFKESTRSQLENCLVKMSDFPSDIERKRFHSSSRLSFAEPFEMITIRQLLNQDI</sequence>
<name>A0A7J6V1B8_THATH</name>
<comment type="catalytic activity">
    <reaction evidence="8">
        <text>L-seryl-[protein] + ATP = O-phospho-L-seryl-[protein] + ADP + H(+)</text>
        <dbReference type="Rhea" id="RHEA:17989"/>
        <dbReference type="Rhea" id="RHEA-COMP:9863"/>
        <dbReference type="Rhea" id="RHEA-COMP:11604"/>
        <dbReference type="ChEBI" id="CHEBI:15378"/>
        <dbReference type="ChEBI" id="CHEBI:29999"/>
        <dbReference type="ChEBI" id="CHEBI:30616"/>
        <dbReference type="ChEBI" id="CHEBI:83421"/>
        <dbReference type="ChEBI" id="CHEBI:456216"/>
        <dbReference type="EC" id="2.7.11.1"/>
    </reaction>
</comment>
<evidence type="ECO:0000256" key="5">
    <source>
        <dbReference type="ARBA" id="ARBA00022777"/>
    </source>
</evidence>
<keyword evidence="5 10" id="KW-0418">Kinase</keyword>
<keyword evidence="10" id="KW-0675">Receptor</keyword>
<evidence type="ECO:0000256" key="7">
    <source>
        <dbReference type="ARBA" id="ARBA00047899"/>
    </source>
</evidence>
<dbReference type="GO" id="GO:0005524">
    <property type="term" value="F:ATP binding"/>
    <property type="evidence" value="ECO:0007669"/>
    <property type="project" value="UniProtKB-KW"/>
</dbReference>
<evidence type="ECO:0000256" key="6">
    <source>
        <dbReference type="ARBA" id="ARBA00022840"/>
    </source>
</evidence>
<proteinExistence type="predicted"/>
<keyword evidence="2" id="KW-0723">Serine/threonine-protein kinase</keyword>
<evidence type="ECO:0000256" key="1">
    <source>
        <dbReference type="ARBA" id="ARBA00012513"/>
    </source>
</evidence>
<keyword evidence="6" id="KW-0067">ATP-binding</keyword>
<organism evidence="10 11">
    <name type="scientific">Thalictrum thalictroides</name>
    <name type="common">Rue-anemone</name>
    <name type="synonym">Anemone thalictroides</name>
    <dbReference type="NCBI Taxonomy" id="46969"/>
    <lineage>
        <taxon>Eukaryota</taxon>
        <taxon>Viridiplantae</taxon>
        <taxon>Streptophyta</taxon>
        <taxon>Embryophyta</taxon>
        <taxon>Tracheophyta</taxon>
        <taxon>Spermatophyta</taxon>
        <taxon>Magnoliopsida</taxon>
        <taxon>Ranunculales</taxon>
        <taxon>Ranunculaceae</taxon>
        <taxon>Thalictroideae</taxon>
        <taxon>Thalictrum</taxon>
    </lineage>
</organism>
<evidence type="ECO:0000256" key="2">
    <source>
        <dbReference type="ARBA" id="ARBA00022527"/>
    </source>
</evidence>
<dbReference type="SUPFAM" id="SSF56112">
    <property type="entry name" value="Protein kinase-like (PK-like)"/>
    <property type="match status" value="1"/>
</dbReference>
<dbReference type="EC" id="2.7.11.1" evidence="1"/>
<evidence type="ECO:0000313" key="10">
    <source>
        <dbReference type="EMBL" id="KAF5178779.1"/>
    </source>
</evidence>
<evidence type="ECO:0000256" key="3">
    <source>
        <dbReference type="ARBA" id="ARBA00022679"/>
    </source>
</evidence>
<dbReference type="PANTHER" id="PTHR48005:SF13">
    <property type="entry name" value="SERINE_THREONINE-PROTEIN KINASE DDB_G0278509-RELATED"/>
    <property type="match status" value="1"/>
</dbReference>